<name>A0A0E0EWE0_9ORYZ</name>
<dbReference type="Gramene" id="OMERI10G03640.1">
    <property type="protein sequence ID" value="OMERI10G03640.1"/>
    <property type="gene ID" value="OMERI10G03640"/>
</dbReference>
<reference evidence="1" key="1">
    <citation type="submission" date="2015-04" db="UniProtKB">
        <authorList>
            <consortium name="EnsemblPlants"/>
        </authorList>
    </citation>
    <scope>IDENTIFICATION</scope>
</reference>
<keyword evidence="2" id="KW-1185">Reference proteome</keyword>
<sequence length="142" mass="15005">MAACPPPPAAPALALHMQHPSSCPPRRSNGAAKLLATSRRLRGSQIQRNLTHGSYSGATTASEVKKELGKTNTLLPLMKIGGMFQEAIAMSAPVLSQSSQAPSEAALQVNRLICLSFKVLLDCLKCHSSKQISIALQISSQS</sequence>
<proteinExistence type="predicted"/>
<organism evidence="1">
    <name type="scientific">Oryza meridionalis</name>
    <dbReference type="NCBI Taxonomy" id="40149"/>
    <lineage>
        <taxon>Eukaryota</taxon>
        <taxon>Viridiplantae</taxon>
        <taxon>Streptophyta</taxon>
        <taxon>Embryophyta</taxon>
        <taxon>Tracheophyta</taxon>
        <taxon>Spermatophyta</taxon>
        <taxon>Magnoliopsida</taxon>
        <taxon>Liliopsida</taxon>
        <taxon>Poales</taxon>
        <taxon>Poaceae</taxon>
        <taxon>BOP clade</taxon>
        <taxon>Oryzoideae</taxon>
        <taxon>Oryzeae</taxon>
        <taxon>Oryzinae</taxon>
        <taxon>Oryza</taxon>
    </lineage>
</organism>
<dbReference type="EnsemblPlants" id="OMERI10G03640.1">
    <property type="protein sequence ID" value="OMERI10G03640.1"/>
    <property type="gene ID" value="OMERI10G03640"/>
</dbReference>
<evidence type="ECO:0000313" key="1">
    <source>
        <dbReference type="EnsemblPlants" id="OMERI10G03640.1"/>
    </source>
</evidence>
<evidence type="ECO:0000313" key="2">
    <source>
        <dbReference type="Proteomes" id="UP000008021"/>
    </source>
</evidence>
<dbReference type="Proteomes" id="UP000008021">
    <property type="component" value="Chromosome 10"/>
</dbReference>
<dbReference type="AlphaFoldDB" id="A0A0E0EWE0"/>
<accession>A0A0E0EWE0</accession>
<reference evidence="1" key="2">
    <citation type="submission" date="2018-05" db="EMBL/GenBank/DDBJ databases">
        <title>OmerRS3 (Oryza meridionalis Reference Sequence Version 3).</title>
        <authorList>
            <person name="Zhang J."/>
            <person name="Kudrna D."/>
            <person name="Lee S."/>
            <person name="Talag J."/>
            <person name="Welchert J."/>
            <person name="Wing R.A."/>
        </authorList>
    </citation>
    <scope>NUCLEOTIDE SEQUENCE [LARGE SCALE GENOMIC DNA]</scope>
    <source>
        <strain evidence="1">cv. OR44</strain>
    </source>
</reference>
<dbReference type="HOGENOM" id="CLU_1818915_0_0_1"/>
<protein>
    <submittedName>
        <fullName evidence="1">Uncharacterized protein</fullName>
    </submittedName>
</protein>